<comment type="caution">
    <text evidence="1">The sequence shown here is derived from an EMBL/GenBank/DDBJ whole genome shotgun (WGS) entry which is preliminary data.</text>
</comment>
<dbReference type="EMBL" id="RCHU01000476">
    <property type="protein sequence ID" value="TKS03973.1"/>
    <property type="molecule type" value="Genomic_DNA"/>
</dbReference>
<proteinExistence type="predicted"/>
<evidence type="ECO:0000313" key="1">
    <source>
        <dbReference type="EMBL" id="TKS03973.1"/>
    </source>
</evidence>
<reference evidence="1" key="1">
    <citation type="submission" date="2018-10" db="EMBL/GenBank/DDBJ databases">
        <title>Population genomic analysis revealed the cold adaptation of white poplar.</title>
        <authorList>
            <person name="Liu Y.-J."/>
        </authorList>
    </citation>
    <scope>NUCLEOTIDE SEQUENCE [LARGE SCALE GENOMIC DNA]</scope>
    <source>
        <strain evidence="1">PAL-ZL1</strain>
    </source>
</reference>
<dbReference type="AlphaFoldDB" id="A0A4U5Q244"/>
<name>A0A4U5Q244_POPAL</name>
<accession>A0A4U5Q244</accession>
<organism evidence="1">
    <name type="scientific">Populus alba</name>
    <name type="common">White poplar</name>
    <dbReference type="NCBI Taxonomy" id="43335"/>
    <lineage>
        <taxon>Eukaryota</taxon>
        <taxon>Viridiplantae</taxon>
        <taxon>Streptophyta</taxon>
        <taxon>Embryophyta</taxon>
        <taxon>Tracheophyta</taxon>
        <taxon>Spermatophyta</taxon>
        <taxon>Magnoliopsida</taxon>
        <taxon>eudicotyledons</taxon>
        <taxon>Gunneridae</taxon>
        <taxon>Pentapetalae</taxon>
        <taxon>rosids</taxon>
        <taxon>fabids</taxon>
        <taxon>Malpighiales</taxon>
        <taxon>Salicaceae</taxon>
        <taxon>Saliceae</taxon>
        <taxon>Populus</taxon>
    </lineage>
</organism>
<protein>
    <submittedName>
        <fullName evidence="1">Uncharacterized protein</fullName>
    </submittedName>
</protein>
<gene>
    <name evidence="1" type="ORF">D5086_0000147810</name>
</gene>
<sequence length="170" mass="18272">MKRARIPEEDMFIDQAREIILIGLCHELLRIYSPGGSVTVKKSSGGSVGVLKTSSGGSVTVKTSSGGSVGRPGVLVLLASRKWKGNHRRLHTSVKPAIWTISHGRTPFISAAGGLRCCLLSEDYGDKAVSVFETRIEGGAKSDLALLSVFRSRCSFSREIVTVQSPKEEN</sequence>